<accession>A0A1H2R6E4</accession>
<name>A0A1H2R6E4_9RHOB</name>
<dbReference type="Proteomes" id="UP000199441">
    <property type="component" value="Unassembled WGS sequence"/>
</dbReference>
<evidence type="ECO:0000313" key="2">
    <source>
        <dbReference type="EMBL" id="SDW14778.1"/>
    </source>
</evidence>
<keyword evidence="3" id="KW-1185">Reference proteome</keyword>
<dbReference type="CDD" id="cd11614">
    <property type="entry name" value="SAF_CpaB_FlgA_like"/>
    <property type="match status" value="1"/>
</dbReference>
<gene>
    <name evidence="2" type="ORF">SAMN04488001_0392</name>
</gene>
<feature type="domain" description="Flp pilus assembly protein RcpC/CpaB" evidence="1">
    <location>
        <begin position="122"/>
        <end position="222"/>
    </location>
</feature>
<dbReference type="Pfam" id="PF16976">
    <property type="entry name" value="RcpC"/>
    <property type="match status" value="1"/>
</dbReference>
<protein>
    <submittedName>
        <fullName evidence="2">Pilus assembly protein CpaB</fullName>
    </submittedName>
</protein>
<dbReference type="InterPro" id="IPR031571">
    <property type="entry name" value="RcpC_dom"/>
</dbReference>
<dbReference type="NCBIfam" id="TIGR03177">
    <property type="entry name" value="pilus_cpaB"/>
    <property type="match status" value="1"/>
</dbReference>
<proteinExistence type="predicted"/>
<reference evidence="3" key="1">
    <citation type="submission" date="2016-10" db="EMBL/GenBank/DDBJ databases">
        <authorList>
            <person name="Varghese N."/>
            <person name="Submissions S."/>
        </authorList>
    </citation>
    <scope>NUCLEOTIDE SEQUENCE [LARGE SCALE GENOMIC DNA]</scope>
    <source>
        <strain evidence="3">DSM 26922</strain>
    </source>
</reference>
<dbReference type="RefSeq" id="WP_089943587.1">
    <property type="nucleotide sequence ID" value="NZ_FNOI01000001.1"/>
</dbReference>
<sequence length="277" mass="29617">MRMVFGLVLIVGVALAGFAAFMAKNRFDQYQAKVAAQEKLLKSNVPLEAVFTVKRQIAYGETLTKEDVQIIAWPNNAIPEGAFQEGEVLFPPTGELRTVLRVMEKDEAVMISKVTEPGEDAGVSSRLAKGMRAFALRVDVSSGVSGFLRPGDHVDVYWTGNSQGREVTKLIDTRLKLIAVDQTADGDRSAPTIARTVTVAASPSEVGALAQAQSTGRLSLSLVGAGDDTEVAGVEVDQNQLLGIREEAAVVEKAARVCTIKTRKGAEVIEMPIACTN</sequence>
<evidence type="ECO:0000259" key="1">
    <source>
        <dbReference type="Pfam" id="PF16976"/>
    </source>
</evidence>
<organism evidence="2 3">
    <name type="scientific">Litoreibacter albidus</name>
    <dbReference type="NCBI Taxonomy" id="670155"/>
    <lineage>
        <taxon>Bacteria</taxon>
        <taxon>Pseudomonadati</taxon>
        <taxon>Pseudomonadota</taxon>
        <taxon>Alphaproteobacteria</taxon>
        <taxon>Rhodobacterales</taxon>
        <taxon>Roseobacteraceae</taxon>
        <taxon>Litoreibacter</taxon>
    </lineage>
</organism>
<dbReference type="EMBL" id="FNOI01000001">
    <property type="protein sequence ID" value="SDW14778.1"/>
    <property type="molecule type" value="Genomic_DNA"/>
</dbReference>
<dbReference type="AlphaFoldDB" id="A0A1H2R6E4"/>
<dbReference type="STRING" id="670155.SAMN04488001_0392"/>
<dbReference type="InterPro" id="IPR017592">
    <property type="entry name" value="Pilus_assmbl_Flp-typ_CpaB"/>
</dbReference>
<evidence type="ECO:0000313" key="3">
    <source>
        <dbReference type="Proteomes" id="UP000199441"/>
    </source>
</evidence>
<dbReference type="OrthoDB" id="163768at2"/>